<protein>
    <recommendedName>
        <fullName evidence="2">Phosphatidate phosphatase APP1 catalytic domain-containing protein</fullName>
    </recommendedName>
</protein>
<sequence length="459" mass="48962">MARFFTVGIVGLLSVGVYASPAPTPAPAPAPVPAPVPQAASSVESLFSSITGAVASALPTVVGDWPTLSDIETALHINNSTDLSNISTSALLIPSYANLTSDGWNVRFYGLAYKLPNVSTDDLDSIIDGLSTNNLNSTQQQLLQNRTQDFASIPVPHANLTGLVMVNGSQATNPPVNLASADDSGEIDQFVVIEGIPSDAVSNGVEVVQTGITNGYSIVSDVDDVLRITKVYVPNEGLNNSFVNPYVNIAGVPELFAHWRSTLPNVSFHYDTTTPVELARTYVDYLFANYPIGSLDMRPINISSLSQILNARQNSLMKLFQTFPQRKFVLIGDTSSSTLLSAYPQIAQSFPGQVACIFIRNTSATDPDDKIPYSTSGFQNLTNGTYFFYRTADDLFNLDITSGQCVNSSIPQNISFGEQGGVLGDNDNSNAALSSRLAREWRMSSLVAVAAVVVGAAVL</sequence>
<dbReference type="STRING" id="135208.A0A4Y9ZJI6"/>
<feature type="signal peptide" evidence="1">
    <location>
        <begin position="1"/>
        <end position="19"/>
    </location>
</feature>
<name>A0A4Y9ZJI6_9AGAM</name>
<organism evidence="3 4">
    <name type="scientific">Hericium alpestre</name>
    <dbReference type="NCBI Taxonomy" id="135208"/>
    <lineage>
        <taxon>Eukaryota</taxon>
        <taxon>Fungi</taxon>
        <taxon>Dikarya</taxon>
        <taxon>Basidiomycota</taxon>
        <taxon>Agaricomycotina</taxon>
        <taxon>Agaricomycetes</taxon>
        <taxon>Russulales</taxon>
        <taxon>Hericiaceae</taxon>
        <taxon>Hericium</taxon>
    </lineage>
</organism>
<feature type="domain" description="Phosphatidate phosphatase APP1 catalytic" evidence="2">
    <location>
        <begin position="217"/>
        <end position="361"/>
    </location>
</feature>
<feature type="chain" id="PRO_5021289407" description="Phosphatidate phosphatase APP1 catalytic domain-containing protein" evidence="1">
    <location>
        <begin position="20"/>
        <end position="459"/>
    </location>
</feature>
<dbReference type="Pfam" id="PF09949">
    <property type="entry name" value="APP1_cat"/>
    <property type="match status" value="1"/>
</dbReference>
<keyword evidence="1" id="KW-0732">Signal</keyword>
<evidence type="ECO:0000313" key="3">
    <source>
        <dbReference type="EMBL" id="TFY74755.1"/>
    </source>
</evidence>
<dbReference type="GO" id="GO:0030479">
    <property type="term" value="C:actin cortical patch"/>
    <property type="evidence" value="ECO:0007669"/>
    <property type="project" value="TreeGrafter"/>
</dbReference>
<reference evidence="3 4" key="1">
    <citation type="submission" date="2019-02" db="EMBL/GenBank/DDBJ databases">
        <title>Genome sequencing of the rare red list fungi Hericium alpestre (H. flagellum).</title>
        <authorList>
            <person name="Buettner E."/>
            <person name="Kellner H."/>
        </authorList>
    </citation>
    <scope>NUCLEOTIDE SEQUENCE [LARGE SCALE GENOMIC DNA]</scope>
    <source>
        <strain evidence="3 4">DSM 108284</strain>
    </source>
</reference>
<comment type="caution">
    <text evidence="3">The sequence shown here is derived from an EMBL/GenBank/DDBJ whole genome shotgun (WGS) entry which is preliminary data.</text>
</comment>
<dbReference type="GO" id="GO:0008195">
    <property type="term" value="F:phosphatidate phosphatase activity"/>
    <property type="evidence" value="ECO:0007669"/>
    <property type="project" value="InterPro"/>
</dbReference>
<dbReference type="InterPro" id="IPR019236">
    <property type="entry name" value="APP1_cat"/>
</dbReference>
<dbReference type="InterPro" id="IPR052935">
    <property type="entry name" value="Mg2+_PAP"/>
</dbReference>
<proteinExistence type="predicted"/>
<dbReference type="Proteomes" id="UP000298061">
    <property type="component" value="Unassembled WGS sequence"/>
</dbReference>
<dbReference type="PANTHER" id="PTHR28208">
    <property type="entry name" value="PHOSPHATIDATE PHOSPHATASE APP1"/>
    <property type="match status" value="1"/>
</dbReference>
<gene>
    <name evidence="3" type="ORF">EWM64_g9258</name>
</gene>
<accession>A0A4Y9ZJI6</accession>
<keyword evidence="4" id="KW-1185">Reference proteome</keyword>
<dbReference type="EMBL" id="SFCI01001893">
    <property type="protein sequence ID" value="TFY74755.1"/>
    <property type="molecule type" value="Genomic_DNA"/>
</dbReference>
<evidence type="ECO:0000313" key="4">
    <source>
        <dbReference type="Proteomes" id="UP000298061"/>
    </source>
</evidence>
<evidence type="ECO:0000256" key="1">
    <source>
        <dbReference type="SAM" id="SignalP"/>
    </source>
</evidence>
<evidence type="ECO:0000259" key="2">
    <source>
        <dbReference type="Pfam" id="PF09949"/>
    </source>
</evidence>
<dbReference type="OrthoDB" id="414243at2759"/>
<dbReference type="PANTHER" id="PTHR28208:SF2">
    <property type="entry name" value="PHOSPHATIDATE PHOSPHATASE APP1 CATALYTIC DOMAIN-CONTAINING PROTEIN"/>
    <property type="match status" value="1"/>
</dbReference>
<dbReference type="AlphaFoldDB" id="A0A4Y9ZJI6"/>